<reference evidence="2 3" key="1">
    <citation type="submission" date="2019-07" db="EMBL/GenBank/DDBJ databases">
        <title>Whole genome shotgun sequence of Skermanella aerolata NBRC 106429.</title>
        <authorList>
            <person name="Hosoyama A."/>
            <person name="Uohara A."/>
            <person name="Ohji S."/>
            <person name="Ichikawa N."/>
        </authorList>
    </citation>
    <scope>NUCLEOTIDE SEQUENCE [LARGE SCALE GENOMIC DNA]</scope>
    <source>
        <strain evidence="2 3">NBRC 106429</strain>
    </source>
</reference>
<organism evidence="2 3">
    <name type="scientific">Skermanella aerolata</name>
    <dbReference type="NCBI Taxonomy" id="393310"/>
    <lineage>
        <taxon>Bacteria</taxon>
        <taxon>Pseudomonadati</taxon>
        <taxon>Pseudomonadota</taxon>
        <taxon>Alphaproteobacteria</taxon>
        <taxon>Rhodospirillales</taxon>
        <taxon>Azospirillaceae</taxon>
        <taxon>Skermanella</taxon>
    </lineage>
</organism>
<comment type="caution">
    <text evidence="2">The sequence shown here is derived from an EMBL/GenBank/DDBJ whole genome shotgun (WGS) entry which is preliminary data.</text>
</comment>
<feature type="domain" description="RES" evidence="1">
    <location>
        <begin position="36"/>
        <end position="180"/>
    </location>
</feature>
<dbReference type="Proteomes" id="UP000321523">
    <property type="component" value="Unassembled WGS sequence"/>
</dbReference>
<protein>
    <recommendedName>
        <fullName evidence="1">RES domain-containing protein</fullName>
    </recommendedName>
</protein>
<dbReference type="InterPro" id="IPR014914">
    <property type="entry name" value="RES_dom"/>
</dbReference>
<keyword evidence="3" id="KW-1185">Reference proteome</keyword>
<dbReference type="Pfam" id="PF08808">
    <property type="entry name" value="RES"/>
    <property type="match status" value="1"/>
</dbReference>
<evidence type="ECO:0000259" key="1">
    <source>
        <dbReference type="SMART" id="SM00953"/>
    </source>
</evidence>
<dbReference type="SMART" id="SM00953">
    <property type="entry name" value="RES"/>
    <property type="match status" value="1"/>
</dbReference>
<dbReference type="OrthoDB" id="425502at2"/>
<dbReference type="RefSeq" id="WP_044435852.1">
    <property type="nucleotide sequence ID" value="NZ_BJYZ01000111.1"/>
</dbReference>
<evidence type="ECO:0000313" key="2">
    <source>
        <dbReference type="EMBL" id="GEO43631.1"/>
    </source>
</evidence>
<gene>
    <name evidence="2" type="ORF">SAE02_77790</name>
</gene>
<evidence type="ECO:0000313" key="3">
    <source>
        <dbReference type="Proteomes" id="UP000321523"/>
    </source>
</evidence>
<dbReference type="AlphaFoldDB" id="A0A512E4I9"/>
<accession>A0A512E4I9</accession>
<dbReference type="EMBL" id="BJYZ01000111">
    <property type="protein sequence ID" value="GEO43631.1"/>
    <property type="molecule type" value="Genomic_DNA"/>
</dbReference>
<name>A0A512E4I9_9PROT</name>
<proteinExistence type="predicted"/>
<sequence>MAGPAPTTAFAGGKLDIETITTGHSFGRIHRCAYPEPLGFGKNASRFSDPRRRAPDNRFGVLYLGSSLKVCFVETILRDARDGVVGDVEIEEVEIDDRLYSQVQTATPLRLVNLRGDGPLRMGIPSDVVRGRTQWLARKWSLAIYSHPAAVDGIIYPSRLNGEVNIAVYDRAVSKLMSSSTGDLRRASGIDQVLEDFLVALI</sequence>